<dbReference type="RefSeq" id="WP_285451288.1">
    <property type="nucleotide sequence ID" value="NZ_CP127173.1"/>
</dbReference>
<dbReference type="Pfam" id="PF00107">
    <property type="entry name" value="ADH_zinc_N"/>
    <property type="match status" value="1"/>
</dbReference>
<feature type="domain" description="Enoyl reductase (ER)" evidence="1">
    <location>
        <begin position="253"/>
        <end position="573"/>
    </location>
</feature>
<proteinExistence type="predicted"/>
<dbReference type="SUPFAM" id="SSF51735">
    <property type="entry name" value="NAD(P)-binding Rossmann-fold domains"/>
    <property type="match status" value="1"/>
</dbReference>
<evidence type="ECO:0000313" key="2">
    <source>
        <dbReference type="EMBL" id="WIV54599.1"/>
    </source>
</evidence>
<dbReference type="SMART" id="SM00829">
    <property type="entry name" value="PKS_ER"/>
    <property type="match status" value="1"/>
</dbReference>
<evidence type="ECO:0000259" key="1">
    <source>
        <dbReference type="SMART" id="SM00829"/>
    </source>
</evidence>
<organism evidence="2 3">
    <name type="scientific">Amycolatopsis nalaikhensis</name>
    <dbReference type="NCBI Taxonomy" id="715472"/>
    <lineage>
        <taxon>Bacteria</taxon>
        <taxon>Bacillati</taxon>
        <taxon>Actinomycetota</taxon>
        <taxon>Actinomycetes</taxon>
        <taxon>Pseudonocardiales</taxon>
        <taxon>Pseudonocardiaceae</taxon>
        <taxon>Amycolatopsis</taxon>
    </lineage>
</organism>
<dbReference type="SUPFAM" id="SSF56784">
    <property type="entry name" value="HAD-like"/>
    <property type="match status" value="1"/>
</dbReference>
<dbReference type="PANTHER" id="PTHR45033:SF2">
    <property type="entry name" value="ZINC-TYPE ALCOHOL DEHYDROGENASE-LIKE PROTEIN C1773.06C"/>
    <property type="match status" value="1"/>
</dbReference>
<dbReference type="Proteomes" id="UP001227101">
    <property type="component" value="Chromosome"/>
</dbReference>
<dbReference type="InterPro" id="IPR052711">
    <property type="entry name" value="Zinc_ADH-like"/>
</dbReference>
<dbReference type="InterPro" id="IPR023198">
    <property type="entry name" value="PGP-like_dom2"/>
</dbReference>
<sequence>MTGLRKLRAVALDCDGVLIDDTYLAMIARFVTDHGGVYDAAAERDVIGLRDIVVADKVTRLCGLDQSAEETLKQLWAARQDYLAEHPIRVADGVRDCLAALAKLPVRLVCYGGRTREHTFDRYLGEFIDLLDPEVPYVSINEHRPGVDHIARTVLGVGFDEIVFVDDVSRVAEDARAHGAGFIGFPSSPAHARQREFMAEYGVRHFAASLPELTPELLAIVDEEARDFDTLASLRTSRTLGAAVKFFSLPRPGAGLVIGERDTPEPGPGEVLVRMRGWAVNARDLMILKGFYPKPVKPDVVPLSDGAGEVVAVGDGVSAWSAGDRVAATYFPDWQSGPGTPEKTANDLAGTLDGVLAEYCVFPSDALVAVPAHLDFAEAATLPSAGVTAWRAVVEEGRVVPGQTVLTMGSGGLSTFALQFAVLGGARVVATSSSDEKLERLRELGAAETINYTTTPEWGAAAAELTGGGADHVVDVGGGGTIGQSMIAARYGGHVSVAGVLTHEGAADPILVLVKQLTLRGLTNASRETFQSMNRAVETTGMRPVIDRRFAFEEVAEAVKHLESGTHLGKVVLESD</sequence>
<dbReference type="InterPro" id="IPR013154">
    <property type="entry name" value="ADH-like_N"/>
</dbReference>
<dbReference type="Gene3D" id="3.90.180.10">
    <property type="entry name" value="Medium-chain alcohol dehydrogenases, catalytic domain"/>
    <property type="match status" value="1"/>
</dbReference>
<accession>A0ABY8XG43</accession>
<dbReference type="InterPro" id="IPR013149">
    <property type="entry name" value="ADH-like_C"/>
</dbReference>
<dbReference type="SUPFAM" id="SSF50129">
    <property type="entry name" value="GroES-like"/>
    <property type="match status" value="1"/>
</dbReference>
<keyword evidence="3" id="KW-1185">Reference proteome</keyword>
<dbReference type="InterPro" id="IPR011032">
    <property type="entry name" value="GroES-like_sf"/>
</dbReference>
<dbReference type="InterPro" id="IPR036291">
    <property type="entry name" value="NAD(P)-bd_dom_sf"/>
</dbReference>
<protein>
    <submittedName>
        <fullName evidence="2">Zinc-binding dehydrogenase</fullName>
    </submittedName>
</protein>
<dbReference type="InterPro" id="IPR020843">
    <property type="entry name" value="ER"/>
</dbReference>
<dbReference type="Gene3D" id="3.40.50.1000">
    <property type="entry name" value="HAD superfamily/HAD-like"/>
    <property type="match status" value="1"/>
</dbReference>
<evidence type="ECO:0000313" key="3">
    <source>
        <dbReference type="Proteomes" id="UP001227101"/>
    </source>
</evidence>
<name>A0ABY8XG43_9PSEU</name>
<gene>
    <name evidence="2" type="ORF">QP939_37995</name>
</gene>
<dbReference type="InterPro" id="IPR036412">
    <property type="entry name" value="HAD-like_sf"/>
</dbReference>
<dbReference type="Gene3D" id="1.10.150.240">
    <property type="entry name" value="Putative phosphatase, domain 2"/>
    <property type="match status" value="1"/>
</dbReference>
<dbReference type="CDD" id="cd08276">
    <property type="entry name" value="MDR7"/>
    <property type="match status" value="1"/>
</dbReference>
<dbReference type="PANTHER" id="PTHR45033">
    <property type="match status" value="1"/>
</dbReference>
<dbReference type="EMBL" id="CP127173">
    <property type="protein sequence ID" value="WIV54599.1"/>
    <property type="molecule type" value="Genomic_DNA"/>
</dbReference>
<dbReference type="Gene3D" id="3.40.50.720">
    <property type="entry name" value="NAD(P)-binding Rossmann-like Domain"/>
    <property type="match status" value="1"/>
</dbReference>
<dbReference type="Pfam" id="PF08240">
    <property type="entry name" value="ADH_N"/>
    <property type="match status" value="1"/>
</dbReference>
<reference evidence="2 3" key="1">
    <citation type="submission" date="2023-06" db="EMBL/GenBank/DDBJ databases">
        <authorList>
            <person name="Oyuntsetseg B."/>
            <person name="Kim S.B."/>
        </authorList>
    </citation>
    <scope>NUCLEOTIDE SEQUENCE [LARGE SCALE GENOMIC DNA]</scope>
    <source>
        <strain evidence="2 3">2-2</strain>
    </source>
</reference>
<dbReference type="InterPro" id="IPR023214">
    <property type="entry name" value="HAD_sf"/>
</dbReference>